<organism evidence="2 3">
    <name type="scientific">Teladorsagia circumcincta</name>
    <name type="common">Brown stomach worm</name>
    <name type="synonym">Ostertagia circumcincta</name>
    <dbReference type="NCBI Taxonomy" id="45464"/>
    <lineage>
        <taxon>Eukaryota</taxon>
        <taxon>Metazoa</taxon>
        <taxon>Ecdysozoa</taxon>
        <taxon>Nematoda</taxon>
        <taxon>Chromadorea</taxon>
        <taxon>Rhabditida</taxon>
        <taxon>Rhabditina</taxon>
        <taxon>Rhabditomorpha</taxon>
        <taxon>Strongyloidea</taxon>
        <taxon>Trichostrongylidae</taxon>
        <taxon>Teladorsagia</taxon>
    </lineage>
</organism>
<reference evidence="2 3" key="1">
    <citation type="submission" date="2015-09" db="EMBL/GenBank/DDBJ databases">
        <title>Draft genome of the parasitic nematode Teladorsagia circumcincta isolate WARC Sus (inbred).</title>
        <authorList>
            <person name="Mitreva M."/>
        </authorList>
    </citation>
    <scope>NUCLEOTIDE SEQUENCE [LARGE SCALE GENOMIC DNA]</scope>
    <source>
        <strain evidence="2 3">S</strain>
    </source>
</reference>
<proteinExistence type="predicted"/>
<gene>
    <name evidence="2" type="ORF">TELCIR_04572</name>
</gene>
<feature type="compositionally biased region" description="Polar residues" evidence="1">
    <location>
        <begin position="40"/>
        <end position="59"/>
    </location>
</feature>
<dbReference type="Proteomes" id="UP000230423">
    <property type="component" value="Unassembled WGS sequence"/>
</dbReference>
<sequence length="80" mass="9214">MEFDLVRNLQYAICRWENVAFGGWKTEKMRRTDGGAGERTSPSHSQRSNMGQASSQLPEHQLEQLSIESGREYTVIIHIY</sequence>
<feature type="region of interest" description="Disordered" evidence="1">
    <location>
        <begin position="27"/>
        <end position="59"/>
    </location>
</feature>
<keyword evidence="3" id="KW-1185">Reference proteome</keyword>
<evidence type="ECO:0000256" key="1">
    <source>
        <dbReference type="SAM" id="MobiDB-lite"/>
    </source>
</evidence>
<protein>
    <submittedName>
        <fullName evidence="2">Uncharacterized protein</fullName>
    </submittedName>
</protein>
<accession>A0A2G9UT84</accession>
<evidence type="ECO:0000313" key="2">
    <source>
        <dbReference type="EMBL" id="PIO73455.1"/>
    </source>
</evidence>
<name>A0A2G9UT84_TELCI</name>
<dbReference type="EMBL" id="KZ345456">
    <property type="protein sequence ID" value="PIO73455.1"/>
    <property type="molecule type" value="Genomic_DNA"/>
</dbReference>
<dbReference type="AlphaFoldDB" id="A0A2G9UT84"/>
<evidence type="ECO:0000313" key="3">
    <source>
        <dbReference type="Proteomes" id="UP000230423"/>
    </source>
</evidence>